<keyword evidence="2" id="KW-0269">Exonuclease</keyword>
<accession>A0A1I5EG67</accession>
<protein>
    <submittedName>
        <fullName evidence="2">Exonuclease</fullName>
    </submittedName>
</protein>
<keyword evidence="2" id="KW-0540">Nuclease</keyword>
<dbReference type="InterPro" id="IPR013520">
    <property type="entry name" value="Ribonucl_H"/>
</dbReference>
<dbReference type="PANTHER" id="PTHR30231:SF42">
    <property type="entry name" value="EXONUCLEASE"/>
    <property type="match status" value="1"/>
</dbReference>
<dbReference type="GO" id="GO:0003676">
    <property type="term" value="F:nucleic acid binding"/>
    <property type="evidence" value="ECO:0007669"/>
    <property type="project" value="InterPro"/>
</dbReference>
<reference evidence="2 3" key="1">
    <citation type="submission" date="2016-10" db="EMBL/GenBank/DDBJ databases">
        <authorList>
            <person name="de Groot N.N."/>
        </authorList>
    </citation>
    <scope>NUCLEOTIDE SEQUENCE [LARGE SCALE GENOMIC DNA]</scope>
    <source>
        <strain evidence="2 3">ML2</strain>
    </source>
</reference>
<dbReference type="GO" id="GO:0005829">
    <property type="term" value="C:cytosol"/>
    <property type="evidence" value="ECO:0007669"/>
    <property type="project" value="TreeGrafter"/>
</dbReference>
<dbReference type="SMART" id="SM00479">
    <property type="entry name" value="EXOIII"/>
    <property type="match status" value="1"/>
</dbReference>
<evidence type="ECO:0000259" key="1">
    <source>
        <dbReference type="SMART" id="SM00479"/>
    </source>
</evidence>
<dbReference type="SUPFAM" id="SSF53098">
    <property type="entry name" value="Ribonuclease H-like"/>
    <property type="match status" value="1"/>
</dbReference>
<dbReference type="PANTHER" id="PTHR30231">
    <property type="entry name" value="DNA POLYMERASE III SUBUNIT EPSILON"/>
    <property type="match status" value="1"/>
</dbReference>
<name>A0A1I5EG67_9CLOT</name>
<feature type="domain" description="Exonuclease" evidence="1">
    <location>
        <begin position="3"/>
        <end position="173"/>
    </location>
</feature>
<dbReference type="Gene3D" id="3.40.50.10190">
    <property type="entry name" value="BRCT domain"/>
    <property type="match status" value="1"/>
</dbReference>
<organism evidence="2 3">
    <name type="scientific">Proteiniclasticum ruminis</name>
    <dbReference type="NCBI Taxonomy" id="398199"/>
    <lineage>
        <taxon>Bacteria</taxon>
        <taxon>Bacillati</taxon>
        <taxon>Bacillota</taxon>
        <taxon>Clostridia</taxon>
        <taxon>Eubacteriales</taxon>
        <taxon>Clostridiaceae</taxon>
        <taxon>Proteiniclasticum</taxon>
    </lineage>
</organism>
<dbReference type="AlphaFoldDB" id="A0A1I5EG67"/>
<dbReference type="GO" id="GO:0008408">
    <property type="term" value="F:3'-5' exonuclease activity"/>
    <property type="evidence" value="ECO:0007669"/>
    <property type="project" value="TreeGrafter"/>
</dbReference>
<evidence type="ECO:0000313" key="3">
    <source>
        <dbReference type="Proteomes" id="UP000181899"/>
    </source>
</evidence>
<sequence>MQKVTYFDVEYANSRNKSICQLGLLCEDYLSSEPYYPERNIYLNPGDGFDDICIRIHGITSSKVKNEPLFSEIWPHIEKYFTNTVVIGHNVAGADLNALVRNLKRYNIDIPELYYVCTLDLARQYVPSFAVENFKLSTLCSYFDIDSDSEHDAFDDACANADLLKAMINAYKINIDDHIKRYNPVESKEFQQYIAGPVLRKAISEFYGIVRGFSIDNRITSEEADYIRNWRNQYCQYTGSEEVASIIDTIDTILEDGVVTVAESFDLQRTVRQYMDLVSTSPVTLATQILNGIMQGIIIDGEISSEESEHLRRWLYDNIYLSGHHPFDKVMEMLEKALSDSIITKEESEYITKTIRSILNPVEELKVLVHSVEGKNICLTGNFAYGSKLDVAQYLKVRGGLIDSTVKKSTDILLVGALECQAYSHGTYGQKVLKAMEYNEKGCKIEIVKEVDLIIS</sequence>
<evidence type="ECO:0000313" key="2">
    <source>
        <dbReference type="EMBL" id="SFO10519.1"/>
    </source>
</evidence>
<dbReference type="EMBL" id="FOVK01000016">
    <property type="protein sequence ID" value="SFO10519.1"/>
    <property type="molecule type" value="Genomic_DNA"/>
</dbReference>
<dbReference type="Pfam" id="PF00929">
    <property type="entry name" value="RNase_T"/>
    <property type="match status" value="1"/>
</dbReference>
<dbReference type="Proteomes" id="UP000181899">
    <property type="component" value="Unassembled WGS sequence"/>
</dbReference>
<dbReference type="InterPro" id="IPR036397">
    <property type="entry name" value="RNaseH_sf"/>
</dbReference>
<keyword evidence="2" id="KW-0378">Hydrolase</keyword>
<dbReference type="InterPro" id="IPR036420">
    <property type="entry name" value="BRCT_dom_sf"/>
</dbReference>
<dbReference type="Gene3D" id="3.30.420.10">
    <property type="entry name" value="Ribonuclease H-like superfamily/Ribonuclease H"/>
    <property type="match status" value="1"/>
</dbReference>
<proteinExistence type="predicted"/>
<dbReference type="CDD" id="cd17748">
    <property type="entry name" value="BRCT_DNA_ligase_like"/>
    <property type="match status" value="1"/>
</dbReference>
<gene>
    <name evidence="2" type="ORF">SAMN04488695_11626</name>
</gene>
<dbReference type="InterPro" id="IPR012337">
    <property type="entry name" value="RNaseH-like_sf"/>
</dbReference>
<dbReference type="RefSeq" id="WP_074912926.1">
    <property type="nucleotide sequence ID" value="NZ_FOVK01000016.1"/>
</dbReference>
<keyword evidence="3" id="KW-1185">Reference proteome</keyword>